<dbReference type="SUPFAM" id="SSF53098">
    <property type="entry name" value="Ribonuclease H-like"/>
    <property type="match status" value="1"/>
</dbReference>
<dbReference type="AlphaFoldDB" id="A0AAD7AW53"/>
<proteinExistence type="predicted"/>
<reference evidence="2" key="1">
    <citation type="submission" date="2023-03" db="EMBL/GenBank/DDBJ databases">
        <title>Massive genome expansion in bonnet fungi (Mycena s.s.) driven by repeated elements and novel gene families across ecological guilds.</title>
        <authorList>
            <consortium name="Lawrence Berkeley National Laboratory"/>
            <person name="Harder C.B."/>
            <person name="Miyauchi S."/>
            <person name="Viragh M."/>
            <person name="Kuo A."/>
            <person name="Thoen E."/>
            <person name="Andreopoulos B."/>
            <person name="Lu D."/>
            <person name="Skrede I."/>
            <person name="Drula E."/>
            <person name="Henrissat B."/>
            <person name="Morin E."/>
            <person name="Kohler A."/>
            <person name="Barry K."/>
            <person name="LaButti K."/>
            <person name="Morin E."/>
            <person name="Salamov A."/>
            <person name="Lipzen A."/>
            <person name="Mereny Z."/>
            <person name="Hegedus B."/>
            <person name="Baldrian P."/>
            <person name="Stursova M."/>
            <person name="Weitz H."/>
            <person name="Taylor A."/>
            <person name="Grigoriev I.V."/>
            <person name="Nagy L.G."/>
            <person name="Martin F."/>
            <person name="Kauserud H."/>
        </authorList>
    </citation>
    <scope>NUCLEOTIDE SEQUENCE</scope>
    <source>
        <strain evidence="2">CBHHK002</strain>
    </source>
</reference>
<name>A0AAD7AW53_9AGAR</name>
<evidence type="ECO:0000256" key="1">
    <source>
        <dbReference type="SAM" id="MobiDB-lite"/>
    </source>
</evidence>
<keyword evidence="3" id="KW-1185">Reference proteome</keyword>
<evidence type="ECO:0000313" key="3">
    <source>
        <dbReference type="Proteomes" id="UP001218218"/>
    </source>
</evidence>
<gene>
    <name evidence="2" type="ORF">DFH08DRAFT_929063</name>
</gene>
<organism evidence="2 3">
    <name type="scientific">Mycena albidolilacea</name>
    <dbReference type="NCBI Taxonomy" id="1033008"/>
    <lineage>
        <taxon>Eukaryota</taxon>
        <taxon>Fungi</taxon>
        <taxon>Dikarya</taxon>
        <taxon>Basidiomycota</taxon>
        <taxon>Agaricomycotina</taxon>
        <taxon>Agaricomycetes</taxon>
        <taxon>Agaricomycetidae</taxon>
        <taxon>Agaricales</taxon>
        <taxon>Marasmiineae</taxon>
        <taxon>Mycenaceae</taxon>
        <taxon>Mycena</taxon>
    </lineage>
</organism>
<dbReference type="EMBL" id="JARIHO010000001">
    <property type="protein sequence ID" value="KAJ7369154.1"/>
    <property type="molecule type" value="Genomic_DNA"/>
</dbReference>
<dbReference type="InterPro" id="IPR012337">
    <property type="entry name" value="RNaseH-like_sf"/>
</dbReference>
<protein>
    <submittedName>
        <fullName evidence="2">Uncharacterized protein</fullName>
    </submittedName>
</protein>
<accession>A0AAD7AW53</accession>
<feature type="region of interest" description="Disordered" evidence="1">
    <location>
        <begin position="1"/>
        <end position="58"/>
    </location>
</feature>
<sequence>MPQQISNNEDIDVAGPASSPRPARPSPGPSRPGRARHRASAGSGLGLDQVEAQAGPPSPGFMVDAQHAFSADLRSTLHLAIPALKKLHAEWTVKSTKPKYSVFHDAIDEALQKVDEYYQKSSNSNSYMFAMVLDPREKFSYFEKHWPEALQTEFKERYLEIHSVTAQTPLDEDETMSDLAATHIDPLRPCLDEYKGYMAARESVPE</sequence>
<comment type="caution">
    <text evidence="2">The sequence shown here is derived from an EMBL/GenBank/DDBJ whole genome shotgun (WGS) entry which is preliminary data.</text>
</comment>
<evidence type="ECO:0000313" key="2">
    <source>
        <dbReference type="EMBL" id="KAJ7369154.1"/>
    </source>
</evidence>
<dbReference type="Proteomes" id="UP001218218">
    <property type="component" value="Unassembled WGS sequence"/>
</dbReference>